<feature type="transmembrane region" description="Helical" evidence="1">
    <location>
        <begin position="27"/>
        <end position="49"/>
    </location>
</feature>
<keyword evidence="1" id="KW-0472">Membrane</keyword>
<accession>A0A0F8YPD8</accession>
<comment type="caution">
    <text evidence="2">The sequence shown here is derived from an EMBL/GenBank/DDBJ whole genome shotgun (WGS) entry which is preliminary data.</text>
</comment>
<keyword evidence="1" id="KW-0812">Transmembrane</keyword>
<name>A0A0F8YPD8_9ZZZZ</name>
<evidence type="ECO:0008006" key="3">
    <source>
        <dbReference type="Google" id="ProtNLM"/>
    </source>
</evidence>
<evidence type="ECO:0000256" key="1">
    <source>
        <dbReference type="SAM" id="Phobius"/>
    </source>
</evidence>
<organism evidence="2">
    <name type="scientific">marine sediment metagenome</name>
    <dbReference type="NCBI Taxonomy" id="412755"/>
    <lineage>
        <taxon>unclassified sequences</taxon>
        <taxon>metagenomes</taxon>
        <taxon>ecological metagenomes</taxon>
    </lineage>
</organism>
<dbReference type="AlphaFoldDB" id="A0A0F8YPD8"/>
<protein>
    <recommendedName>
        <fullName evidence="3">DUF3307 domain-containing protein</fullName>
    </recommendedName>
</protein>
<proteinExistence type="predicted"/>
<sequence>MLWLFFAHFIGDWAFQSDWIAQNKGKYWFVMFAHCAIWTGCICVFYAAFVRNDGPWETIGMRMDTWKIVFLFVGHYVCDLWKCRVYAAIPFCQQKTYWHMYVDQLWHLFQCSIVFRF</sequence>
<dbReference type="Pfam" id="PF11750">
    <property type="entry name" value="DUF3307"/>
    <property type="match status" value="1"/>
</dbReference>
<reference evidence="2" key="1">
    <citation type="journal article" date="2015" name="Nature">
        <title>Complex archaea that bridge the gap between prokaryotes and eukaryotes.</title>
        <authorList>
            <person name="Spang A."/>
            <person name="Saw J.H."/>
            <person name="Jorgensen S.L."/>
            <person name="Zaremba-Niedzwiedzka K."/>
            <person name="Martijn J."/>
            <person name="Lind A.E."/>
            <person name="van Eijk R."/>
            <person name="Schleper C."/>
            <person name="Guy L."/>
            <person name="Ettema T.J."/>
        </authorList>
    </citation>
    <scope>NUCLEOTIDE SEQUENCE</scope>
</reference>
<evidence type="ECO:0000313" key="2">
    <source>
        <dbReference type="EMBL" id="KKK56014.1"/>
    </source>
</evidence>
<keyword evidence="1" id="KW-1133">Transmembrane helix</keyword>
<dbReference type="InterPro" id="IPR021737">
    <property type="entry name" value="Phage_phiKZ_Orf197"/>
</dbReference>
<dbReference type="EMBL" id="LAZR01065205">
    <property type="protein sequence ID" value="KKK56014.1"/>
    <property type="molecule type" value="Genomic_DNA"/>
</dbReference>
<gene>
    <name evidence="2" type="ORF">LCGC14_3068780</name>
</gene>